<comment type="similarity">
    <text evidence="2">Belongs to the RLP family.</text>
</comment>
<dbReference type="EMBL" id="KK198760">
    <property type="protein sequence ID" value="KCW58984.1"/>
    <property type="molecule type" value="Genomic_DNA"/>
</dbReference>
<gene>
    <name evidence="13" type="ORF">EUGRSUZ_H01608</name>
</gene>
<keyword evidence="7" id="KW-1133">Transmembrane helix</keyword>
<evidence type="ECO:0000256" key="3">
    <source>
        <dbReference type="ARBA" id="ARBA00022614"/>
    </source>
</evidence>
<keyword evidence="3" id="KW-0433">Leucine-rich repeat</keyword>
<dbReference type="SMART" id="SM00369">
    <property type="entry name" value="LRR_TYP"/>
    <property type="match status" value="3"/>
</dbReference>
<evidence type="ECO:0000256" key="6">
    <source>
        <dbReference type="ARBA" id="ARBA00022737"/>
    </source>
</evidence>
<dbReference type="STRING" id="71139.A0A059AZ22"/>
<accession>A0A059AZ22</accession>
<dbReference type="PANTHER" id="PTHR48009:SF4">
    <property type="entry name" value="LEUCINE-RICH REPEAT (LRR) FAMILY PROTEIN"/>
    <property type="match status" value="1"/>
</dbReference>
<feature type="chain" id="PRO_5001573837" description="Leucine-rich repeat-containing N-terminal plant-type domain-containing protein" evidence="11">
    <location>
        <begin position="27"/>
        <end position="407"/>
    </location>
</feature>
<dbReference type="eggNOG" id="KOG0619">
    <property type="taxonomic scope" value="Eukaryota"/>
</dbReference>
<dbReference type="Gene3D" id="3.80.10.10">
    <property type="entry name" value="Ribonuclease Inhibitor"/>
    <property type="match status" value="2"/>
</dbReference>
<comment type="subcellular location">
    <subcellularLocation>
        <location evidence="1">Membrane</location>
        <topology evidence="1">Single-pass type I membrane protein</topology>
    </subcellularLocation>
</comment>
<feature type="signal peptide" evidence="11">
    <location>
        <begin position="1"/>
        <end position="26"/>
    </location>
</feature>
<keyword evidence="9" id="KW-0325">Glycoprotein</keyword>
<evidence type="ECO:0000256" key="8">
    <source>
        <dbReference type="ARBA" id="ARBA00023136"/>
    </source>
</evidence>
<keyword evidence="5 11" id="KW-0732">Signal</keyword>
<dbReference type="InterPro" id="IPR013210">
    <property type="entry name" value="LRR_N_plant-typ"/>
</dbReference>
<evidence type="ECO:0000256" key="4">
    <source>
        <dbReference type="ARBA" id="ARBA00022692"/>
    </source>
</evidence>
<evidence type="ECO:0000256" key="5">
    <source>
        <dbReference type="ARBA" id="ARBA00022729"/>
    </source>
</evidence>
<dbReference type="FunFam" id="3.80.10.10:FF:000041">
    <property type="entry name" value="LRR receptor-like serine/threonine-protein kinase ERECTA"/>
    <property type="match status" value="2"/>
</dbReference>
<feature type="non-terminal residue" evidence="13">
    <location>
        <position position="407"/>
    </location>
</feature>
<evidence type="ECO:0000256" key="7">
    <source>
        <dbReference type="ARBA" id="ARBA00022989"/>
    </source>
</evidence>
<name>A0A059AZ22_EUCGR</name>
<dbReference type="OMA" id="AGQCRAH"/>
<keyword evidence="4" id="KW-0812">Transmembrane</keyword>
<dbReference type="PANTHER" id="PTHR48009">
    <property type="entry name" value="LEUCINE-RICH REPEAT (LRR) FAMILY PROTEIN"/>
    <property type="match status" value="1"/>
</dbReference>
<dbReference type="Gramene" id="KCW58984">
    <property type="protein sequence ID" value="KCW58984"/>
    <property type="gene ID" value="EUGRSUZ_H01608"/>
</dbReference>
<keyword evidence="6" id="KW-0677">Repeat</keyword>
<proteinExistence type="inferred from homology"/>
<evidence type="ECO:0000256" key="9">
    <source>
        <dbReference type="ARBA" id="ARBA00023180"/>
    </source>
</evidence>
<reference evidence="13" key="1">
    <citation type="submission" date="2013-07" db="EMBL/GenBank/DDBJ databases">
        <title>The genome of Eucalyptus grandis.</title>
        <authorList>
            <person name="Schmutz J."/>
            <person name="Hayes R."/>
            <person name="Myburg A."/>
            <person name="Tuskan G."/>
            <person name="Grattapaglia D."/>
            <person name="Rokhsar D.S."/>
        </authorList>
    </citation>
    <scope>NUCLEOTIDE SEQUENCE</scope>
    <source>
        <tissue evidence="13">Leaf extractions</tissue>
    </source>
</reference>
<dbReference type="InterPro" id="IPR032675">
    <property type="entry name" value="LRR_dom_sf"/>
</dbReference>
<evidence type="ECO:0000313" key="13">
    <source>
        <dbReference type="EMBL" id="KCW58984.1"/>
    </source>
</evidence>
<evidence type="ECO:0000259" key="12">
    <source>
        <dbReference type="Pfam" id="PF08263"/>
    </source>
</evidence>
<protein>
    <recommendedName>
        <fullName evidence="12">Leucine-rich repeat-containing N-terminal plant-type domain-containing protein</fullName>
    </recommendedName>
</protein>
<dbReference type="InterPro" id="IPR053213">
    <property type="entry name" value="RLP29"/>
</dbReference>
<keyword evidence="8" id="KW-0472">Membrane</keyword>
<dbReference type="SUPFAM" id="SSF52058">
    <property type="entry name" value="L domain-like"/>
    <property type="match status" value="1"/>
</dbReference>
<evidence type="ECO:0000256" key="11">
    <source>
        <dbReference type="SAM" id="SignalP"/>
    </source>
</evidence>
<dbReference type="PRINTS" id="PR00019">
    <property type="entry name" value="LEURICHRPT"/>
</dbReference>
<evidence type="ECO:0000256" key="10">
    <source>
        <dbReference type="SAM" id="MobiDB-lite"/>
    </source>
</evidence>
<dbReference type="AlphaFoldDB" id="A0A059AZ22"/>
<evidence type="ECO:0000256" key="2">
    <source>
        <dbReference type="ARBA" id="ARBA00009592"/>
    </source>
</evidence>
<dbReference type="GO" id="GO:0016020">
    <property type="term" value="C:membrane"/>
    <property type="evidence" value="ECO:0007669"/>
    <property type="project" value="UniProtKB-SubCell"/>
</dbReference>
<dbReference type="Pfam" id="PF08263">
    <property type="entry name" value="LRRNT_2"/>
    <property type="match status" value="1"/>
</dbReference>
<organism evidence="13">
    <name type="scientific">Eucalyptus grandis</name>
    <name type="common">Flooded gum</name>
    <dbReference type="NCBI Taxonomy" id="71139"/>
    <lineage>
        <taxon>Eukaryota</taxon>
        <taxon>Viridiplantae</taxon>
        <taxon>Streptophyta</taxon>
        <taxon>Embryophyta</taxon>
        <taxon>Tracheophyta</taxon>
        <taxon>Spermatophyta</taxon>
        <taxon>Magnoliopsida</taxon>
        <taxon>eudicotyledons</taxon>
        <taxon>Gunneridae</taxon>
        <taxon>Pentapetalae</taxon>
        <taxon>rosids</taxon>
        <taxon>malvids</taxon>
        <taxon>Myrtales</taxon>
        <taxon>Myrtaceae</taxon>
        <taxon>Myrtoideae</taxon>
        <taxon>Eucalypteae</taxon>
        <taxon>Eucalyptus</taxon>
    </lineage>
</organism>
<dbReference type="InterPro" id="IPR001611">
    <property type="entry name" value="Leu-rich_rpt"/>
</dbReference>
<feature type="domain" description="Leucine-rich repeat-containing N-terminal plant-type" evidence="12">
    <location>
        <begin position="31"/>
        <end position="71"/>
    </location>
</feature>
<evidence type="ECO:0000256" key="1">
    <source>
        <dbReference type="ARBA" id="ARBA00004479"/>
    </source>
</evidence>
<dbReference type="InParanoid" id="A0A059AZ22"/>
<sequence>MANPPTTLSSSLIFLVLLAHAALLAAALLHPADFLSLQAISKSLRDTPGSSFLASWDFTSDPCGFPGVSCDSSSPYRRVHVLSLGDPRASAPGLTGRLDPAIGNLSSLTDLAILPGRVFGRIPQSLSQLKNLRFLAAARNFLSGGIPADLGLLRKLQTLDLSYNRLTGPLPRAVGSLPLLSNLVLCHNQLSGPVPPFLSQTLTRIDLKHNELSGPIPPAYLPPSLQYLWLSSNRLSGPVDRLLSRLTNLSQLDLSMNQFTGPIPGQVFNYPITTLHLQRNAFSGPVRPAAPVAITTVDLSYNRLSGEMSPELSTVESLYLNNNRFTGQVPRSFVDQLLDSSIRVLYLQHNFLTGIEIDATEKIPVRSSLCLQYNCMVPPAQSHCPSRAGRWKSRPAGQCRAHGGGAK</sequence>
<feature type="region of interest" description="Disordered" evidence="10">
    <location>
        <begin position="386"/>
        <end position="407"/>
    </location>
</feature>
<dbReference type="InterPro" id="IPR003591">
    <property type="entry name" value="Leu-rich_rpt_typical-subtyp"/>
</dbReference>
<dbReference type="Pfam" id="PF00560">
    <property type="entry name" value="LRR_1"/>
    <property type="match status" value="5"/>
</dbReference>